<reference evidence="2" key="2">
    <citation type="submission" date="2013-05" db="EMBL/GenBank/DDBJ databases">
        <authorList>
            <person name="Carter J.-M."/>
            <person name="Baker S.C."/>
            <person name="Pink R."/>
            <person name="Carter D.R.F."/>
            <person name="Collins A."/>
            <person name="Tomlin J."/>
            <person name="Gibbs M."/>
            <person name="Breuker C.J."/>
        </authorList>
    </citation>
    <scope>NUCLEOTIDE SEQUENCE</scope>
    <source>
        <tissue evidence="2">Ovary</tissue>
    </source>
</reference>
<sequence length="142" mass="16140">MDKKKRMKMENLLKCEQVLVNLYAKVEQRDALPRPKNDESAKKEKSDLNLVRSKLKSVVSKLQPDPVETLPEIARASETEEVCVPGSKEPALFQRRPNMPSLTVLQLSPSKSKDSSIAKRNYTRILLSPEPSETYWSNETSP</sequence>
<accession>S4P9W4</accession>
<reference evidence="2" key="1">
    <citation type="journal article" date="2013" name="BMC Genomics">
        <title>Unscrambling butterfly oogenesis.</title>
        <authorList>
            <person name="Carter J.M."/>
            <person name="Baker S.C."/>
            <person name="Pink R."/>
            <person name="Carter D.R."/>
            <person name="Collins A."/>
            <person name="Tomlin J."/>
            <person name="Gibbs M."/>
            <person name="Breuker C.J."/>
        </authorList>
    </citation>
    <scope>NUCLEOTIDE SEQUENCE</scope>
    <source>
        <tissue evidence="2">Ovary</tissue>
    </source>
</reference>
<feature type="compositionally biased region" description="Basic and acidic residues" evidence="1">
    <location>
        <begin position="29"/>
        <end position="47"/>
    </location>
</feature>
<dbReference type="AlphaFoldDB" id="S4P9W4"/>
<proteinExistence type="predicted"/>
<dbReference type="EMBL" id="GAIX01008910">
    <property type="protein sequence ID" value="JAA83650.1"/>
    <property type="molecule type" value="Transcribed_RNA"/>
</dbReference>
<evidence type="ECO:0000256" key="1">
    <source>
        <dbReference type="SAM" id="MobiDB-lite"/>
    </source>
</evidence>
<feature type="non-terminal residue" evidence="2">
    <location>
        <position position="142"/>
    </location>
</feature>
<protein>
    <submittedName>
        <fullName evidence="2">Uncharacterized protein</fullName>
    </submittedName>
</protein>
<feature type="region of interest" description="Disordered" evidence="1">
    <location>
        <begin position="29"/>
        <end position="48"/>
    </location>
</feature>
<evidence type="ECO:0000313" key="2">
    <source>
        <dbReference type="EMBL" id="JAA83650.1"/>
    </source>
</evidence>
<organism evidence="2">
    <name type="scientific">Pararge aegeria</name>
    <name type="common">speckled wood butterfly</name>
    <dbReference type="NCBI Taxonomy" id="116150"/>
    <lineage>
        <taxon>Eukaryota</taxon>
        <taxon>Metazoa</taxon>
        <taxon>Ecdysozoa</taxon>
        <taxon>Arthropoda</taxon>
        <taxon>Hexapoda</taxon>
        <taxon>Insecta</taxon>
        <taxon>Pterygota</taxon>
        <taxon>Neoptera</taxon>
        <taxon>Endopterygota</taxon>
        <taxon>Lepidoptera</taxon>
        <taxon>Glossata</taxon>
        <taxon>Ditrysia</taxon>
        <taxon>Papilionoidea</taxon>
        <taxon>Nymphalidae</taxon>
        <taxon>Satyrinae</taxon>
        <taxon>Satyrini</taxon>
        <taxon>Parargina</taxon>
        <taxon>Pararge</taxon>
    </lineage>
</organism>
<name>S4P9W4_9NEOP</name>